<protein>
    <submittedName>
        <fullName evidence="2">Uncharacterized protein</fullName>
    </submittedName>
</protein>
<dbReference type="EMBL" id="UINC01124219">
    <property type="protein sequence ID" value="SVD01217.1"/>
    <property type="molecule type" value="Genomic_DNA"/>
</dbReference>
<accession>A0A382RVZ5</accession>
<evidence type="ECO:0000313" key="2">
    <source>
        <dbReference type="EMBL" id="SVD01217.1"/>
    </source>
</evidence>
<evidence type="ECO:0000256" key="1">
    <source>
        <dbReference type="SAM" id="MobiDB-lite"/>
    </source>
</evidence>
<proteinExistence type="predicted"/>
<name>A0A382RVZ5_9ZZZZ</name>
<dbReference type="AlphaFoldDB" id="A0A382RVZ5"/>
<feature type="non-terminal residue" evidence="2">
    <location>
        <position position="45"/>
    </location>
</feature>
<feature type="region of interest" description="Disordered" evidence="1">
    <location>
        <begin position="1"/>
        <end position="45"/>
    </location>
</feature>
<organism evidence="2">
    <name type="scientific">marine metagenome</name>
    <dbReference type="NCBI Taxonomy" id="408172"/>
    <lineage>
        <taxon>unclassified sequences</taxon>
        <taxon>metagenomes</taxon>
        <taxon>ecological metagenomes</taxon>
    </lineage>
</organism>
<sequence>MIDGPGVMKRSRPEDKDTNDIAETPGEDLSFSASAYGTPTPLEPS</sequence>
<gene>
    <name evidence="2" type="ORF">METZ01_LOCUS354071</name>
</gene>
<reference evidence="2" key="1">
    <citation type="submission" date="2018-05" db="EMBL/GenBank/DDBJ databases">
        <authorList>
            <person name="Lanie J.A."/>
            <person name="Ng W.-L."/>
            <person name="Kazmierczak K.M."/>
            <person name="Andrzejewski T.M."/>
            <person name="Davidsen T.M."/>
            <person name="Wayne K.J."/>
            <person name="Tettelin H."/>
            <person name="Glass J.I."/>
            <person name="Rusch D."/>
            <person name="Podicherti R."/>
            <person name="Tsui H.-C.T."/>
            <person name="Winkler M.E."/>
        </authorList>
    </citation>
    <scope>NUCLEOTIDE SEQUENCE</scope>
</reference>